<name>A0ABR1BZ52_NECAM</name>
<accession>A0ABR1BZ52</accession>
<comment type="caution">
    <text evidence="1">The sequence shown here is derived from an EMBL/GenBank/DDBJ whole genome shotgun (WGS) entry which is preliminary data.</text>
</comment>
<reference evidence="1 2" key="1">
    <citation type="submission" date="2023-08" db="EMBL/GenBank/DDBJ databases">
        <title>A Necator americanus chromosomal reference genome.</title>
        <authorList>
            <person name="Ilik V."/>
            <person name="Petrzelkova K.J."/>
            <person name="Pardy F."/>
            <person name="Fuh T."/>
            <person name="Niatou-Singa F.S."/>
            <person name="Gouil Q."/>
            <person name="Baker L."/>
            <person name="Ritchie M.E."/>
            <person name="Jex A.R."/>
            <person name="Gazzola D."/>
            <person name="Li H."/>
            <person name="Toshio Fujiwara R."/>
            <person name="Zhan B."/>
            <person name="Aroian R.V."/>
            <person name="Pafco B."/>
            <person name="Schwarz E.M."/>
        </authorList>
    </citation>
    <scope>NUCLEOTIDE SEQUENCE [LARGE SCALE GENOMIC DNA]</scope>
    <source>
        <strain evidence="1 2">Aroian</strain>
        <tissue evidence="1">Whole animal</tissue>
    </source>
</reference>
<evidence type="ECO:0000313" key="2">
    <source>
        <dbReference type="Proteomes" id="UP001303046"/>
    </source>
</evidence>
<evidence type="ECO:0000313" key="1">
    <source>
        <dbReference type="EMBL" id="KAK6730316.1"/>
    </source>
</evidence>
<dbReference type="EMBL" id="JAVFWL010000001">
    <property type="protein sequence ID" value="KAK6730316.1"/>
    <property type="molecule type" value="Genomic_DNA"/>
</dbReference>
<dbReference type="Proteomes" id="UP001303046">
    <property type="component" value="Unassembled WGS sequence"/>
</dbReference>
<gene>
    <name evidence="1" type="primary">Necator_chrI.g3157</name>
    <name evidence="1" type="ORF">RB195_007028</name>
</gene>
<organism evidence="1 2">
    <name type="scientific">Necator americanus</name>
    <name type="common">Human hookworm</name>
    <dbReference type="NCBI Taxonomy" id="51031"/>
    <lineage>
        <taxon>Eukaryota</taxon>
        <taxon>Metazoa</taxon>
        <taxon>Ecdysozoa</taxon>
        <taxon>Nematoda</taxon>
        <taxon>Chromadorea</taxon>
        <taxon>Rhabditida</taxon>
        <taxon>Rhabditina</taxon>
        <taxon>Rhabditomorpha</taxon>
        <taxon>Strongyloidea</taxon>
        <taxon>Ancylostomatidae</taxon>
        <taxon>Bunostominae</taxon>
        <taxon>Necator</taxon>
    </lineage>
</organism>
<protein>
    <submittedName>
        <fullName evidence="1">Uncharacterized protein</fullName>
    </submittedName>
</protein>
<keyword evidence="2" id="KW-1185">Reference proteome</keyword>
<proteinExistence type="predicted"/>
<sequence>MSSIAEDLPPASVVARSILDIAAISSQQLRDDCLRVSGAHNVTELSNNLERSLLLFFQRNTRKQRLEDTMNHCVNDHSRIYPSTSFGNHFYSRGIYESSLQTNFCDFSSADEDDLSGLPTPADVRKLDFRRFNGTPAGHHLDTSGFSPEQFSPSSPFVHENAQFRADEDDFSQDESESPSMQIVPLIQKFPTSPELSQEQFATNSKCSFATTRSVTQTEEYREVDEFSE</sequence>